<evidence type="ECO:0000313" key="5">
    <source>
        <dbReference type="Proteomes" id="UP000813444"/>
    </source>
</evidence>
<organism evidence="4 5">
    <name type="scientific">Stachybotrys elegans</name>
    <dbReference type="NCBI Taxonomy" id="80388"/>
    <lineage>
        <taxon>Eukaryota</taxon>
        <taxon>Fungi</taxon>
        <taxon>Dikarya</taxon>
        <taxon>Ascomycota</taxon>
        <taxon>Pezizomycotina</taxon>
        <taxon>Sordariomycetes</taxon>
        <taxon>Hypocreomycetidae</taxon>
        <taxon>Hypocreales</taxon>
        <taxon>Stachybotryaceae</taxon>
        <taxon>Stachybotrys</taxon>
    </lineage>
</organism>
<dbReference type="PROSITE" id="PS00463">
    <property type="entry name" value="ZN2_CY6_FUNGAL_1"/>
    <property type="match status" value="1"/>
</dbReference>
<evidence type="ECO:0000256" key="1">
    <source>
        <dbReference type="ARBA" id="ARBA00023242"/>
    </source>
</evidence>
<dbReference type="GO" id="GO:0000981">
    <property type="term" value="F:DNA-binding transcription factor activity, RNA polymerase II-specific"/>
    <property type="evidence" value="ECO:0007669"/>
    <property type="project" value="InterPro"/>
</dbReference>
<keyword evidence="1" id="KW-0539">Nucleus</keyword>
<dbReference type="InterPro" id="IPR036864">
    <property type="entry name" value="Zn2-C6_fun-type_DNA-bd_sf"/>
</dbReference>
<dbReference type="GO" id="GO:0008270">
    <property type="term" value="F:zinc ion binding"/>
    <property type="evidence" value="ECO:0007669"/>
    <property type="project" value="InterPro"/>
</dbReference>
<accession>A0A8K0WQI9</accession>
<feature type="region of interest" description="Disordered" evidence="2">
    <location>
        <begin position="67"/>
        <end position="98"/>
    </location>
</feature>
<dbReference type="Proteomes" id="UP000813444">
    <property type="component" value="Unassembled WGS sequence"/>
</dbReference>
<evidence type="ECO:0000313" key="4">
    <source>
        <dbReference type="EMBL" id="KAH7312679.1"/>
    </source>
</evidence>
<dbReference type="SMART" id="SM00066">
    <property type="entry name" value="GAL4"/>
    <property type="match status" value="1"/>
</dbReference>
<sequence length="432" mass="47207">MNPITQHMSMISTSKRLACDRCRKHKLKCPPRRDSNEPCARCVRIGTSCVTGFTRPLGRSVQEYSAESPIGTPIGTPEGAPTISSQHSDTSGLHDPHDLGTAVDHVPIWPMPPNLEEAEMAHMAWDHRTPSSMQSEPLPSSADHTTLAADFNNLHTWVGGYEPQNMFPHPGYPTSAPPYQGPAYVPAAEPVQRSGLERSVALAECNLRLSQLRLHLAHHMLTEHDGEVDGSTADVDNIFGQPGAEMRVFPSQAFGTALRSTSELLSILSLDSGDGTDPSQSPLSDSMAAQDPSTSFLILSSYLQLVDIFDHLFHQLHHALQSTEPSSWNEGLQTVPGLSLFGFSVSEGGLQTRILLQATQHQLERIERQLGVPPEYAIFSQREENTEAARSMGSGSVFRIMLESQRYSSSPMPQSFASLRANIARVANLLSQ</sequence>
<dbReference type="PROSITE" id="PS50048">
    <property type="entry name" value="ZN2_CY6_FUNGAL_2"/>
    <property type="match status" value="1"/>
</dbReference>
<dbReference type="EMBL" id="JAGPNK010000010">
    <property type="protein sequence ID" value="KAH7312679.1"/>
    <property type="molecule type" value="Genomic_DNA"/>
</dbReference>
<dbReference type="AlphaFoldDB" id="A0A8K0WQI9"/>
<dbReference type="SUPFAM" id="SSF57701">
    <property type="entry name" value="Zn2/Cys6 DNA-binding domain"/>
    <property type="match status" value="1"/>
</dbReference>
<feature type="compositionally biased region" description="Polar residues" evidence="2">
    <location>
        <begin position="82"/>
        <end position="91"/>
    </location>
</feature>
<gene>
    <name evidence="4" type="ORF">B0I35DRAFT_481115</name>
</gene>
<reference evidence="4" key="1">
    <citation type="journal article" date="2021" name="Nat. Commun.">
        <title>Genetic determinants of endophytism in the Arabidopsis root mycobiome.</title>
        <authorList>
            <person name="Mesny F."/>
            <person name="Miyauchi S."/>
            <person name="Thiergart T."/>
            <person name="Pickel B."/>
            <person name="Atanasova L."/>
            <person name="Karlsson M."/>
            <person name="Huettel B."/>
            <person name="Barry K.W."/>
            <person name="Haridas S."/>
            <person name="Chen C."/>
            <person name="Bauer D."/>
            <person name="Andreopoulos W."/>
            <person name="Pangilinan J."/>
            <person name="LaButti K."/>
            <person name="Riley R."/>
            <person name="Lipzen A."/>
            <person name="Clum A."/>
            <person name="Drula E."/>
            <person name="Henrissat B."/>
            <person name="Kohler A."/>
            <person name="Grigoriev I.V."/>
            <person name="Martin F.M."/>
            <person name="Hacquard S."/>
        </authorList>
    </citation>
    <scope>NUCLEOTIDE SEQUENCE</scope>
    <source>
        <strain evidence="4">MPI-CAGE-CH-0235</strain>
    </source>
</reference>
<name>A0A8K0WQI9_9HYPO</name>
<feature type="domain" description="Zn(2)-C6 fungal-type" evidence="3">
    <location>
        <begin position="18"/>
        <end position="51"/>
    </location>
</feature>
<dbReference type="Gene3D" id="4.10.240.10">
    <property type="entry name" value="Zn(2)-C6 fungal-type DNA-binding domain"/>
    <property type="match status" value="1"/>
</dbReference>
<dbReference type="InterPro" id="IPR001138">
    <property type="entry name" value="Zn2Cys6_DnaBD"/>
</dbReference>
<evidence type="ECO:0000256" key="2">
    <source>
        <dbReference type="SAM" id="MobiDB-lite"/>
    </source>
</evidence>
<evidence type="ECO:0000259" key="3">
    <source>
        <dbReference type="PROSITE" id="PS50048"/>
    </source>
</evidence>
<comment type="caution">
    <text evidence="4">The sequence shown here is derived from an EMBL/GenBank/DDBJ whole genome shotgun (WGS) entry which is preliminary data.</text>
</comment>
<dbReference type="Pfam" id="PF00172">
    <property type="entry name" value="Zn_clus"/>
    <property type="match status" value="1"/>
</dbReference>
<dbReference type="OrthoDB" id="4222821at2759"/>
<keyword evidence="5" id="KW-1185">Reference proteome</keyword>
<proteinExistence type="predicted"/>
<protein>
    <recommendedName>
        <fullName evidence="3">Zn(2)-C6 fungal-type domain-containing protein</fullName>
    </recommendedName>
</protein>
<dbReference type="CDD" id="cd00067">
    <property type="entry name" value="GAL4"/>
    <property type="match status" value="1"/>
</dbReference>